<dbReference type="GO" id="GO:0008783">
    <property type="term" value="F:agmatinase activity"/>
    <property type="evidence" value="ECO:0007669"/>
    <property type="project" value="TreeGrafter"/>
</dbReference>
<dbReference type="InterPro" id="IPR023696">
    <property type="entry name" value="Ureohydrolase_dom_sf"/>
</dbReference>
<dbReference type="FunFam" id="3.40.800.10:FF:000014">
    <property type="entry name" value="Arginase family protein"/>
    <property type="match status" value="1"/>
</dbReference>
<dbReference type="GO" id="GO:0046872">
    <property type="term" value="F:metal ion binding"/>
    <property type="evidence" value="ECO:0007669"/>
    <property type="project" value="UniProtKB-KW"/>
</dbReference>
<keyword evidence="3 4" id="KW-0378">Hydrolase</keyword>
<keyword evidence="2" id="KW-0479">Metal-binding</keyword>
<evidence type="ECO:0000256" key="3">
    <source>
        <dbReference type="ARBA" id="ARBA00022801"/>
    </source>
</evidence>
<evidence type="ECO:0000313" key="6">
    <source>
        <dbReference type="EMBL" id="OEJ89040.1"/>
    </source>
</evidence>
<keyword evidence="5" id="KW-0732">Signal</keyword>
<dbReference type="PANTHER" id="PTHR11358:SF26">
    <property type="entry name" value="GUANIDINO ACID HYDROLASE, MITOCHONDRIAL"/>
    <property type="match status" value="1"/>
</dbReference>
<evidence type="ECO:0000256" key="4">
    <source>
        <dbReference type="RuleBase" id="RU003684"/>
    </source>
</evidence>
<dbReference type="STRING" id="29833.A0A1E5RQB4"/>
<evidence type="ECO:0000256" key="5">
    <source>
        <dbReference type="SAM" id="SignalP"/>
    </source>
</evidence>
<comment type="similarity">
    <text evidence="1">Belongs to the arginase family. Agmatinase subfamily.</text>
</comment>
<dbReference type="PANTHER" id="PTHR11358">
    <property type="entry name" value="ARGINASE/AGMATINASE"/>
    <property type="match status" value="1"/>
</dbReference>
<dbReference type="PRINTS" id="PR00116">
    <property type="entry name" value="ARGINASE"/>
</dbReference>
<evidence type="ECO:0000256" key="1">
    <source>
        <dbReference type="ARBA" id="ARBA00009227"/>
    </source>
</evidence>
<dbReference type="EMBL" id="LPNN01000004">
    <property type="protein sequence ID" value="OEJ89040.1"/>
    <property type="molecule type" value="Genomic_DNA"/>
</dbReference>
<evidence type="ECO:0000313" key="7">
    <source>
        <dbReference type="Proteomes" id="UP000095358"/>
    </source>
</evidence>
<dbReference type="GO" id="GO:0033389">
    <property type="term" value="P:putrescine biosynthetic process from arginine, via agmatine"/>
    <property type="evidence" value="ECO:0007669"/>
    <property type="project" value="TreeGrafter"/>
</dbReference>
<proteinExistence type="inferred from homology"/>
<sequence>MKLALLQLLLTVAVSSSAHSINEKYHAYKDQSDISSLQADSPSLDDLWGSFWAYQGIQSFAHLPYQQCLQLDPSSSEPLPYDIAVIGVPFDTAVSYRPGTRFGPQGIRSASMRQDKWRGFNYRAGINPFDNWAEFMDCGDIPITPMDNTLALKQMQLAYKQLFKRKAKNSEVPRYLSLGGDHSILLPVLQGLYETYGEITVLHFDSHLDTWAPDKYPSFWSSNTSEFTHGSMLWLAHQHGLISQENNMHVGLRTRISGNGWDDFNEDNEVGFKRIFADELIDSEGLKGVVQKVLDILPKDKPIYISVDIDVLDPSAAPGTGTMEVGGMTSRELIYILRKLKGLNIVGADVVEVSPPFDIADITVTAGAQIAYELMTLMVEAGPVTKQFIESNKKVDTANVGEDLRLTALDRIIKSERDYQLDMMSI</sequence>
<reference evidence="7" key="1">
    <citation type="journal article" date="2016" name="Genome Announc.">
        <title>Genome sequences of three species of Hanseniaspora isolated from spontaneous wine fermentations.</title>
        <authorList>
            <person name="Sternes P.R."/>
            <person name="Lee D."/>
            <person name="Kutyna D.R."/>
            <person name="Borneman A.R."/>
        </authorList>
    </citation>
    <scope>NUCLEOTIDE SEQUENCE [LARGE SCALE GENOMIC DNA]</scope>
    <source>
        <strain evidence="7">AWRI3580</strain>
    </source>
</reference>
<evidence type="ECO:0000256" key="2">
    <source>
        <dbReference type="ARBA" id="ARBA00022723"/>
    </source>
</evidence>
<name>A0A1E5RQB4_HANUV</name>
<comment type="caution">
    <text evidence="6">The sequence shown here is derived from an EMBL/GenBank/DDBJ whole genome shotgun (WGS) entry which is preliminary data.</text>
</comment>
<dbReference type="OrthoDB" id="288726at2759"/>
<protein>
    <submittedName>
        <fullName evidence="6">Guanidinobutyrase</fullName>
    </submittedName>
</protein>
<organism evidence="6 7">
    <name type="scientific">Hanseniaspora uvarum</name>
    <name type="common">Yeast</name>
    <name type="synonym">Kloeckera apiculata</name>
    <dbReference type="NCBI Taxonomy" id="29833"/>
    <lineage>
        <taxon>Eukaryota</taxon>
        <taxon>Fungi</taxon>
        <taxon>Dikarya</taxon>
        <taxon>Ascomycota</taxon>
        <taxon>Saccharomycotina</taxon>
        <taxon>Saccharomycetes</taxon>
        <taxon>Saccharomycodales</taxon>
        <taxon>Saccharomycodaceae</taxon>
        <taxon>Hanseniaspora</taxon>
    </lineage>
</organism>
<dbReference type="Proteomes" id="UP000095358">
    <property type="component" value="Unassembled WGS sequence"/>
</dbReference>
<feature type="signal peptide" evidence="5">
    <location>
        <begin position="1"/>
        <end position="18"/>
    </location>
</feature>
<dbReference type="PROSITE" id="PS01053">
    <property type="entry name" value="ARGINASE_1"/>
    <property type="match status" value="1"/>
</dbReference>
<dbReference type="Gene3D" id="3.40.800.10">
    <property type="entry name" value="Ureohydrolase domain"/>
    <property type="match status" value="1"/>
</dbReference>
<dbReference type="Pfam" id="PF00491">
    <property type="entry name" value="Arginase"/>
    <property type="match status" value="1"/>
</dbReference>
<dbReference type="VEuPathDB" id="FungiDB:AWRI3580_g1669"/>
<dbReference type="SUPFAM" id="SSF52768">
    <property type="entry name" value="Arginase/deacetylase"/>
    <property type="match status" value="1"/>
</dbReference>
<dbReference type="CDD" id="cd11592">
    <property type="entry name" value="Agmatinase_PAH"/>
    <property type="match status" value="1"/>
</dbReference>
<dbReference type="PROSITE" id="PS51409">
    <property type="entry name" value="ARGINASE_2"/>
    <property type="match status" value="1"/>
</dbReference>
<dbReference type="AlphaFoldDB" id="A0A1E5RQB4"/>
<dbReference type="InterPro" id="IPR020855">
    <property type="entry name" value="Ureohydrolase_Mn_BS"/>
</dbReference>
<dbReference type="InterPro" id="IPR006035">
    <property type="entry name" value="Ureohydrolase"/>
</dbReference>
<keyword evidence="7" id="KW-1185">Reference proteome</keyword>
<gene>
    <name evidence="6" type="ORF">AWRI3580_g1669</name>
</gene>
<feature type="chain" id="PRO_5009184843" evidence="5">
    <location>
        <begin position="19"/>
        <end position="426"/>
    </location>
</feature>
<accession>A0A1E5RQB4</accession>